<dbReference type="Proteomes" id="UP000270094">
    <property type="component" value="Unassembled WGS sequence"/>
</dbReference>
<dbReference type="AlphaFoldDB" id="A0A3P7IQP0"/>
<accession>A0A3P7IQP0</accession>
<protein>
    <submittedName>
        <fullName evidence="1">Uncharacterized protein</fullName>
    </submittedName>
</protein>
<reference evidence="1 2" key="1">
    <citation type="submission" date="2018-11" db="EMBL/GenBank/DDBJ databases">
        <authorList>
            <consortium name="Pathogen Informatics"/>
        </authorList>
    </citation>
    <scope>NUCLEOTIDE SEQUENCE [LARGE SCALE GENOMIC DNA]</scope>
</reference>
<name>A0A3P7IQP0_STRVU</name>
<keyword evidence="2" id="KW-1185">Reference proteome</keyword>
<proteinExistence type="predicted"/>
<dbReference type="EMBL" id="UYYB01014808">
    <property type="protein sequence ID" value="VDM70123.1"/>
    <property type="molecule type" value="Genomic_DNA"/>
</dbReference>
<evidence type="ECO:0000313" key="2">
    <source>
        <dbReference type="Proteomes" id="UP000270094"/>
    </source>
</evidence>
<evidence type="ECO:0000313" key="1">
    <source>
        <dbReference type="EMBL" id="VDM70123.1"/>
    </source>
</evidence>
<organism evidence="1 2">
    <name type="scientific">Strongylus vulgaris</name>
    <name type="common">Blood worm</name>
    <dbReference type="NCBI Taxonomy" id="40348"/>
    <lineage>
        <taxon>Eukaryota</taxon>
        <taxon>Metazoa</taxon>
        <taxon>Ecdysozoa</taxon>
        <taxon>Nematoda</taxon>
        <taxon>Chromadorea</taxon>
        <taxon>Rhabditida</taxon>
        <taxon>Rhabditina</taxon>
        <taxon>Rhabditomorpha</taxon>
        <taxon>Strongyloidea</taxon>
        <taxon>Strongylidae</taxon>
        <taxon>Strongylus</taxon>
    </lineage>
</organism>
<gene>
    <name evidence="1" type="ORF">SVUK_LOCUS5121</name>
</gene>
<sequence length="60" mass="7316">MCHFIEETISPTQLSTIIQLHILEQLIWCQQAIHGDHQHQPLSWTYRHHHRIQPDAKRQW</sequence>